<protein>
    <submittedName>
        <fullName evidence="1">Uncharacterized protein</fullName>
    </submittedName>
</protein>
<proteinExistence type="predicted"/>
<keyword evidence="2" id="KW-1185">Reference proteome</keyword>
<comment type="caution">
    <text evidence="1">The sequence shown here is derived from an EMBL/GenBank/DDBJ whole genome shotgun (WGS) entry which is preliminary data.</text>
</comment>
<dbReference type="RefSeq" id="WP_203774068.1">
    <property type="nucleotide sequence ID" value="NZ_BOMQ01000071.1"/>
</dbReference>
<dbReference type="EMBL" id="BOMQ01000071">
    <property type="protein sequence ID" value="GIE52529.1"/>
    <property type="molecule type" value="Genomic_DNA"/>
</dbReference>
<dbReference type="AlphaFoldDB" id="A0A919JK89"/>
<evidence type="ECO:0000313" key="2">
    <source>
        <dbReference type="Proteomes" id="UP000647172"/>
    </source>
</evidence>
<accession>A0A919JK89</accession>
<evidence type="ECO:0000313" key="1">
    <source>
        <dbReference type="EMBL" id="GIE52529.1"/>
    </source>
</evidence>
<dbReference type="Proteomes" id="UP000647172">
    <property type="component" value="Unassembled WGS sequence"/>
</dbReference>
<sequence length="272" mass="29895">MSAPQRITDLAPGADASYLDHFEYRFRLRGEGPQPLSVDGRRLGHGLPRRQIPLTELSSILTHPSCGAEAKDAVWRLLARQARAGSDSWVVGAVGVALPGLRKAAYRLWLLSAGDVEATVVSHFYQALLAIDLHSPWVFTRLLNVAFSRTRSELDKREPGTSGEVDFVPASRPPAPPYDHPDFVLLRAVQLGVLSVPEAELIGATYLDKLSVSEYAERLGRTYWQVYRQRGPAVQRLVTAINDGTLSDPYTDVITEATLTTAAETTRPANRP</sequence>
<reference evidence="1" key="1">
    <citation type="submission" date="2021-01" db="EMBL/GenBank/DDBJ databases">
        <title>Whole genome shotgun sequence of Actinoplanes nipponensis NBRC 14063.</title>
        <authorList>
            <person name="Komaki H."/>
            <person name="Tamura T."/>
        </authorList>
    </citation>
    <scope>NUCLEOTIDE SEQUENCE</scope>
    <source>
        <strain evidence="1">NBRC 14063</strain>
    </source>
</reference>
<organism evidence="1 2">
    <name type="scientific">Actinoplanes nipponensis</name>
    <dbReference type="NCBI Taxonomy" id="135950"/>
    <lineage>
        <taxon>Bacteria</taxon>
        <taxon>Bacillati</taxon>
        <taxon>Actinomycetota</taxon>
        <taxon>Actinomycetes</taxon>
        <taxon>Micromonosporales</taxon>
        <taxon>Micromonosporaceae</taxon>
        <taxon>Actinoplanes</taxon>
    </lineage>
</organism>
<gene>
    <name evidence="1" type="ORF">Ani05nite_60630</name>
</gene>
<name>A0A919JK89_9ACTN</name>